<evidence type="ECO:0000259" key="3">
    <source>
        <dbReference type="SMART" id="SM00824"/>
    </source>
</evidence>
<keyword evidence="5" id="KW-1185">Reference proteome</keyword>
<dbReference type="Proteomes" id="UP001595867">
    <property type="component" value="Unassembled WGS sequence"/>
</dbReference>
<dbReference type="InterPro" id="IPR001031">
    <property type="entry name" value="Thioesterase"/>
</dbReference>
<evidence type="ECO:0000313" key="4">
    <source>
        <dbReference type="EMBL" id="MFC4072466.1"/>
    </source>
</evidence>
<dbReference type="Pfam" id="PF00975">
    <property type="entry name" value="Thioesterase"/>
    <property type="match status" value="1"/>
</dbReference>
<protein>
    <submittedName>
        <fullName evidence="4">Thioesterase II family protein</fullName>
    </submittedName>
</protein>
<reference evidence="5" key="1">
    <citation type="journal article" date="2019" name="Int. J. Syst. Evol. Microbiol.">
        <title>The Global Catalogue of Microorganisms (GCM) 10K type strain sequencing project: providing services to taxonomists for standard genome sequencing and annotation.</title>
        <authorList>
            <consortium name="The Broad Institute Genomics Platform"/>
            <consortium name="The Broad Institute Genome Sequencing Center for Infectious Disease"/>
            <person name="Wu L."/>
            <person name="Ma J."/>
        </authorList>
    </citation>
    <scope>NUCLEOTIDE SEQUENCE [LARGE SCALE GENOMIC DNA]</scope>
    <source>
        <strain evidence="5">TBRC 5832</strain>
    </source>
</reference>
<comment type="similarity">
    <text evidence="1">Belongs to the thioesterase family.</text>
</comment>
<evidence type="ECO:0000313" key="5">
    <source>
        <dbReference type="Proteomes" id="UP001595867"/>
    </source>
</evidence>
<proteinExistence type="inferred from homology"/>
<evidence type="ECO:0000256" key="1">
    <source>
        <dbReference type="ARBA" id="ARBA00007169"/>
    </source>
</evidence>
<gene>
    <name evidence="4" type="ORF">ACFO0C_46705</name>
</gene>
<accession>A0ABV8J8W5</accession>
<name>A0ABV8J8W5_9ACTN</name>
<dbReference type="InterPro" id="IPR029058">
    <property type="entry name" value="AB_hydrolase_fold"/>
</dbReference>
<evidence type="ECO:0000256" key="2">
    <source>
        <dbReference type="ARBA" id="ARBA00022801"/>
    </source>
</evidence>
<keyword evidence="2" id="KW-0378">Hydrolase</keyword>
<dbReference type="PANTHER" id="PTHR11487:SF0">
    <property type="entry name" value="S-ACYL FATTY ACID SYNTHASE THIOESTERASE, MEDIUM CHAIN"/>
    <property type="match status" value="1"/>
</dbReference>
<dbReference type="RefSeq" id="WP_378073341.1">
    <property type="nucleotide sequence ID" value="NZ_JBHSBL010000037.1"/>
</dbReference>
<dbReference type="SMART" id="SM00824">
    <property type="entry name" value="PKS_TE"/>
    <property type="match status" value="1"/>
</dbReference>
<organism evidence="4 5">
    <name type="scientific">Actinoplanes subglobosus</name>
    <dbReference type="NCBI Taxonomy" id="1547892"/>
    <lineage>
        <taxon>Bacteria</taxon>
        <taxon>Bacillati</taxon>
        <taxon>Actinomycetota</taxon>
        <taxon>Actinomycetes</taxon>
        <taxon>Micromonosporales</taxon>
        <taxon>Micromonosporaceae</taxon>
        <taxon>Actinoplanes</taxon>
    </lineage>
</organism>
<sequence>MTRAEPRWVLSRPRRTPAVTRTYCFPHSGGSPGEYLRWGARLRDHDIRAVQLPGRGSRLGEEPFTRMGALVEAVIGHLALDTPYVLFGHSLGALVAYETARSLRAWGLPGPDALVLSGTAAPHALPPRPSLNGLDGPELLAEIERLYGPVPATLHEDPELSTLLLGGLRADLEIVSGYRPVMSEPLSCPITVLGGRDDDEPLDGLGAWRAYTSGAFDLRLFPGDHFYFRESPDEFFDHLDAVLTRTAAPDLHRHGPVGPVASVSRAVAG</sequence>
<dbReference type="Gene3D" id="3.40.50.1820">
    <property type="entry name" value="alpha/beta hydrolase"/>
    <property type="match status" value="1"/>
</dbReference>
<dbReference type="SUPFAM" id="SSF53474">
    <property type="entry name" value="alpha/beta-Hydrolases"/>
    <property type="match status" value="1"/>
</dbReference>
<dbReference type="PANTHER" id="PTHR11487">
    <property type="entry name" value="THIOESTERASE"/>
    <property type="match status" value="1"/>
</dbReference>
<comment type="caution">
    <text evidence="4">The sequence shown here is derived from an EMBL/GenBank/DDBJ whole genome shotgun (WGS) entry which is preliminary data.</text>
</comment>
<feature type="domain" description="Thioesterase TesA-like" evidence="3">
    <location>
        <begin position="23"/>
        <end position="243"/>
    </location>
</feature>
<dbReference type="EMBL" id="JBHSBL010000037">
    <property type="protein sequence ID" value="MFC4072466.1"/>
    <property type="molecule type" value="Genomic_DNA"/>
</dbReference>
<dbReference type="InterPro" id="IPR012223">
    <property type="entry name" value="TEII"/>
</dbReference>
<dbReference type="InterPro" id="IPR020802">
    <property type="entry name" value="TesA-like"/>
</dbReference>